<name>A0A0N4ZSY9_PARTI</name>
<feature type="domain" description="K Homology" evidence="4">
    <location>
        <begin position="112"/>
        <end position="206"/>
    </location>
</feature>
<dbReference type="Proteomes" id="UP000038045">
    <property type="component" value="Unplaced"/>
</dbReference>
<keyword evidence="1" id="KW-0217">Developmental protein</keyword>
<feature type="region of interest" description="Disordered" evidence="3">
    <location>
        <begin position="27"/>
        <end position="48"/>
    </location>
</feature>
<dbReference type="Pfam" id="PF16544">
    <property type="entry name" value="STAR_dimer"/>
    <property type="match status" value="1"/>
</dbReference>
<keyword evidence="2" id="KW-0694">RNA-binding</keyword>
<accession>A0A0N4ZSY9</accession>
<dbReference type="STRING" id="131310.A0A0N4ZSY9"/>
<dbReference type="GO" id="GO:0048024">
    <property type="term" value="P:regulation of mRNA splicing, via spliceosome"/>
    <property type="evidence" value="ECO:0007669"/>
    <property type="project" value="TreeGrafter"/>
</dbReference>
<evidence type="ECO:0000259" key="4">
    <source>
        <dbReference type="SMART" id="SM00322"/>
    </source>
</evidence>
<dbReference type="Pfam" id="PF22675">
    <property type="entry name" value="KH-I_KHDC4-BBP"/>
    <property type="match status" value="1"/>
</dbReference>
<sequence length="398" mass="45169">MQNTTSCRFNLPDIRKIIGDNSMNIHDKKMDSSITSQSSRCTSSKEDEEQGRLMEHLIGLLKEKKQLMVFSGVFPLLEQLVDEEISRVRMRLFQCNFSNSKLELPEPEGVTQIVQEKIYVPYKEYPDFNFVGRILGPRGMTAKQLELETQCKIMVRGKGSMRDKKKEEAMRGKVNWEHLDDDLHVLIQCEDTKNRALIKIKNAMVQVKKLLIPAPEGSDELKRKQLMELAVINGTYRTGVTGHKITPTTSPIVPPLNVISPFQNHFNNRSLNNSLYMGSQGASSASFNQMACDLTSKGIPLLNPTNDEAAKNMEALFKSLQIMNGRECHFQMNPLFQNASLINSALNDINMQHLFQQTIYNQDCPPLSSSEHSDNDNFNIEYENMTRSVFNRLGGGDN</sequence>
<dbReference type="InterPro" id="IPR045071">
    <property type="entry name" value="BBP-like"/>
</dbReference>
<reference evidence="6" key="1">
    <citation type="submission" date="2017-02" db="UniProtKB">
        <authorList>
            <consortium name="WormBaseParasite"/>
        </authorList>
    </citation>
    <scope>IDENTIFICATION</scope>
</reference>
<evidence type="ECO:0000256" key="1">
    <source>
        <dbReference type="ARBA" id="ARBA00022473"/>
    </source>
</evidence>
<dbReference type="GO" id="GO:0003729">
    <property type="term" value="F:mRNA binding"/>
    <property type="evidence" value="ECO:0007669"/>
    <property type="project" value="TreeGrafter"/>
</dbReference>
<dbReference type="InterPro" id="IPR036612">
    <property type="entry name" value="KH_dom_type_1_sf"/>
</dbReference>
<dbReference type="PANTHER" id="PTHR11208">
    <property type="entry name" value="RNA-BINDING PROTEIN RELATED"/>
    <property type="match status" value="1"/>
</dbReference>
<evidence type="ECO:0000256" key="2">
    <source>
        <dbReference type="ARBA" id="ARBA00022884"/>
    </source>
</evidence>
<dbReference type="Gene3D" id="3.30.1370.10">
    <property type="entry name" value="K Homology domain, type 1"/>
    <property type="match status" value="1"/>
</dbReference>
<evidence type="ECO:0000313" key="5">
    <source>
        <dbReference type="Proteomes" id="UP000038045"/>
    </source>
</evidence>
<organism evidence="5 6">
    <name type="scientific">Parastrongyloides trichosuri</name>
    <name type="common">Possum-specific nematode worm</name>
    <dbReference type="NCBI Taxonomy" id="131310"/>
    <lineage>
        <taxon>Eukaryota</taxon>
        <taxon>Metazoa</taxon>
        <taxon>Ecdysozoa</taxon>
        <taxon>Nematoda</taxon>
        <taxon>Chromadorea</taxon>
        <taxon>Rhabditida</taxon>
        <taxon>Tylenchina</taxon>
        <taxon>Panagrolaimomorpha</taxon>
        <taxon>Strongyloidoidea</taxon>
        <taxon>Strongyloididae</taxon>
        <taxon>Parastrongyloides</taxon>
    </lineage>
</organism>
<protein>
    <submittedName>
        <fullName evidence="6">KH domain-containing protein</fullName>
    </submittedName>
</protein>
<dbReference type="GO" id="GO:0005634">
    <property type="term" value="C:nucleus"/>
    <property type="evidence" value="ECO:0007669"/>
    <property type="project" value="TreeGrafter"/>
</dbReference>
<feature type="compositionally biased region" description="Low complexity" evidence="3">
    <location>
        <begin position="32"/>
        <end position="42"/>
    </location>
</feature>
<evidence type="ECO:0000256" key="3">
    <source>
        <dbReference type="SAM" id="MobiDB-lite"/>
    </source>
</evidence>
<keyword evidence="5" id="KW-1185">Reference proteome</keyword>
<dbReference type="AlphaFoldDB" id="A0A0N4ZSY9"/>
<dbReference type="PANTHER" id="PTHR11208:SF125">
    <property type="entry name" value="KH DOMAIN-CONTAINING RNA-BINDING PROTEIN QKI"/>
    <property type="match status" value="1"/>
</dbReference>
<dbReference type="SMART" id="SM00322">
    <property type="entry name" value="KH"/>
    <property type="match status" value="1"/>
</dbReference>
<dbReference type="SUPFAM" id="SSF54791">
    <property type="entry name" value="Eukaryotic type KH-domain (KH-domain type I)"/>
    <property type="match status" value="1"/>
</dbReference>
<dbReference type="FunFam" id="3.30.1370.10:FF:000028">
    <property type="entry name" value="protein quaking isoform X2"/>
    <property type="match status" value="1"/>
</dbReference>
<dbReference type="InterPro" id="IPR004087">
    <property type="entry name" value="KH_dom"/>
</dbReference>
<dbReference type="InterPro" id="IPR055256">
    <property type="entry name" value="KH_1_KHDC4/BBP-like"/>
</dbReference>
<proteinExistence type="predicted"/>
<dbReference type="WBParaSite" id="PTRK_0001162100.1">
    <property type="protein sequence ID" value="PTRK_0001162100.1"/>
    <property type="gene ID" value="PTRK_0001162100"/>
</dbReference>
<evidence type="ECO:0000313" key="6">
    <source>
        <dbReference type="WBParaSite" id="PTRK_0001162100.1"/>
    </source>
</evidence>
<dbReference type="InterPro" id="IPR032377">
    <property type="entry name" value="STAR_dimer"/>
</dbReference>
<dbReference type="Gene3D" id="1.20.5.4010">
    <property type="match status" value="1"/>
</dbReference>